<evidence type="ECO:0000313" key="3">
    <source>
        <dbReference type="Proteomes" id="UP000002534"/>
    </source>
</evidence>
<name>Q0C6W9_SYNC1</name>
<dbReference type="GO" id="GO:0003677">
    <property type="term" value="F:DNA binding"/>
    <property type="evidence" value="ECO:0007669"/>
    <property type="project" value="InterPro"/>
</dbReference>
<gene>
    <name evidence="2" type="ordered locus">Pcar_3198</name>
</gene>
<dbReference type="Pfam" id="PF13443">
    <property type="entry name" value="HTH_26"/>
    <property type="match status" value="1"/>
</dbReference>
<proteinExistence type="predicted"/>
<dbReference type="InterPro" id="IPR010982">
    <property type="entry name" value="Lambda_DNA-bd_dom_sf"/>
</dbReference>
<dbReference type="AlphaFoldDB" id="Q0C6W9"/>
<keyword evidence="3" id="KW-1185">Reference proteome</keyword>
<dbReference type="SUPFAM" id="SSF47413">
    <property type="entry name" value="lambda repressor-like DNA-binding domains"/>
    <property type="match status" value="1"/>
</dbReference>
<dbReference type="InterPro" id="IPR001387">
    <property type="entry name" value="Cro/C1-type_HTH"/>
</dbReference>
<evidence type="ECO:0000259" key="1">
    <source>
        <dbReference type="SMART" id="SM00530"/>
    </source>
</evidence>
<dbReference type="HOGENOM" id="CLU_066192_31_3_7"/>
<dbReference type="Gene3D" id="1.10.260.40">
    <property type="entry name" value="lambda repressor-like DNA-binding domains"/>
    <property type="match status" value="1"/>
</dbReference>
<reference evidence="3" key="1">
    <citation type="submission" date="2005-10" db="EMBL/GenBank/DDBJ databases">
        <title>Complete sequence of Pelobacter carbinolicus DSM 2380.</title>
        <authorList>
            <person name="Copeland A."/>
            <person name="Lucas S."/>
            <person name="Lapidus A."/>
            <person name="Barry K."/>
            <person name="Detter J.C."/>
            <person name="Glavina T."/>
            <person name="Hammon N."/>
            <person name="Israni S."/>
            <person name="Pitluck S."/>
            <person name="Chertkov O."/>
            <person name="Schmutz J."/>
            <person name="Larimer F."/>
            <person name="Land M."/>
            <person name="Kyrpides N."/>
            <person name="Ivanova N."/>
            <person name="Richardson P."/>
        </authorList>
    </citation>
    <scope>NUCLEOTIDE SEQUENCE [LARGE SCALE GENOMIC DNA]</scope>
    <source>
        <strain evidence="3">DSM 2380 / NBRC 103641 / GraBd1</strain>
    </source>
</reference>
<accession>Q0C6W9</accession>
<dbReference type="Proteomes" id="UP000002534">
    <property type="component" value="Chromosome"/>
</dbReference>
<dbReference type="OrthoDB" id="9805309at2"/>
<feature type="domain" description="HTH cro/C1-type" evidence="1">
    <location>
        <begin position="5"/>
        <end position="67"/>
    </location>
</feature>
<evidence type="ECO:0000313" key="2">
    <source>
        <dbReference type="EMBL" id="ABI81818.1"/>
    </source>
</evidence>
<organism evidence="2 3">
    <name type="scientific">Syntrophotalea carbinolica (strain DSM 2380 / NBRC 103641 / GraBd1)</name>
    <name type="common">Pelobacter carbinolicus</name>
    <dbReference type="NCBI Taxonomy" id="338963"/>
    <lineage>
        <taxon>Bacteria</taxon>
        <taxon>Pseudomonadati</taxon>
        <taxon>Thermodesulfobacteriota</taxon>
        <taxon>Desulfuromonadia</taxon>
        <taxon>Desulfuromonadales</taxon>
        <taxon>Syntrophotaleaceae</taxon>
        <taxon>Syntrophotalea</taxon>
    </lineage>
</organism>
<dbReference type="CDD" id="cd00093">
    <property type="entry name" value="HTH_XRE"/>
    <property type="match status" value="1"/>
</dbReference>
<dbReference type="EMBL" id="CP000142">
    <property type="protein sequence ID" value="ABI81818.1"/>
    <property type="molecule type" value="Genomic_DNA"/>
</dbReference>
<reference evidence="2 3" key="2">
    <citation type="journal article" date="2012" name="BMC Genomics">
        <title>The genome of Pelobacter carbinolicus reveals surprising metabolic capabilities and physiological features.</title>
        <authorList>
            <person name="Aklujkar M."/>
            <person name="Haveman S.A."/>
            <person name="Didonato R.Jr."/>
            <person name="Chertkov O."/>
            <person name="Han C.S."/>
            <person name="Land M.L."/>
            <person name="Brown P."/>
            <person name="Lovley D.R."/>
        </authorList>
    </citation>
    <scope>NUCLEOTIDE SEQUENCE [LARGE SCALE GENOMIC DNA]</scope>
    <source>
        <strain evidence="3">DSM 2380 / NBRC 103641 / GraBd1</strain>
    </source>
</reference>
<dbReference type="SMART" id="SM00530">
    <property type="entry name" value="HTH_XRE"/>
    <property type="match status" value="1"/>
</dbReference>
<dbReference type="eggNOG" id="COG3655">
    <property type="taxonomic scope" value="Bacteria"/>
</dbReference>
<protein>
    <submittedName>
        <fullName evidence="2">Helix-turn-helix transcriptional regulator, putative</fullName>
    </submittedName>
</protein>
<sequence>MIKVKLRQAMQAFSGKTGEKVTYNEIAEKTGLSKSTLEAIGSRQDYNTTLATINSLCKFFECDVSDLLEYTKE</sequence>
<dbReference type="STRING" id="338963.Pcar_3198"/>
<dbReference type="KEGG" id="pca:Pcar_3198"/>